<feature type="region of interest" description="Disordered" evidence="1">
    <location>
        <begin position="31"/>
        <end position="123"/>
    </location>
</feature>
<evidence type="ECO:0000313" key="2">
    <source>
        <dbReference type="EMBL" id="MFC4498481.1"/>
    </source>
</evidence>
<accession>A0ABV9AHG4</accession>
<proteinExistence type="predicted"/>
<name>A0ABV9AHG4_9ACTN</name>
<dbReference type="EMBL" id="JBHSFK010000002">
    <property type="protein sequence ID" value="MFC4498481.1"/>
    <property type="molecule type" value="Genomic_DNA"/>
</dbReference>
<feature type="compositionally biased region" description="Basic and acidic residues" evidence="1">
    <location>
        <begin position="90"/>
        <end position="100"/>
    </location>
</feature>
<protein>
    <submittedName>
        <fullName evidence="2">Uncharacterized protein</fullName>
    </submittedName>
</protein>
<evidence type="ECO:0000313" key="3">
    <source>
        <dbReference type="Proteomes" id="UP001595839"/>
    </source>
</evidence>
<comment type="caution">
    <text evidence="2">The sequence shown here is derived from an EMBL/GenBank/DDBJ whole genome shotgun (WGS) entry which is preliminary data.</text>
</comment>
<dbReference type="RefSeq" id="WP_381167841.1">
    <property type="nucleotide sequence ID" value="NZ_JBHSFK010000002.1"/>
</dbReference>
<reference evidence="3" key="1">
    <citation type="journal article" date="2019" name="Int. J. Syst. Evol. Microbiol.">
        <title>The Global Catalogue of Microorganisms (GCM) 10K type strain sequencing project: providing services to taxonomists for standard genome sequencing and annotation.</title>
        <authorList>
            <consortium name="The Broad Institute Genomics Platform"/>
            <consortium name="The Broad Institute Genome Sequencing Center for Infectious Disease"/>
            <person name="Wu L."/>
            <person name="Ma J."/>
        </authorList>
    </citation>
    <scope>NUCLEOTIDE SEQUENCE [LARGE SCALE GENOMIC DNA]</scope>
    <source>
        <strain evidence="3">CGMCC 4.7177</strain>
    </source>
</reference>
<evidence type="ECO:0000256" key="1">
    <source>
        <dbReference type="SAM" id="MobiDB-lite"/>
    </source>
</evidence>
<dbReference type="Proteomes" id="UP001595839">
    <property type="component" value="Unassembled WGS sequence"/>
</dbReference>
<feature type="compositionally biased region" description="Basic residues" evidence="1">
    <location>
        <begin position="101"/>
        <end position="110"/>
    </location>
</feature>
<sequence length="214" mass="23643">MAAKPLFAGLSIDDPTSAQIYADHFAREQYTESARAHLQTPATPPERRPIPGRSSYDPPKADVKLITTRSRGEVRPSTGTPSVPTGLRKSAGERLRPKAKDGRRKTRAAAKSRDKGAEKVLYNSRVGMTAGRRMTPEIRARVETLTAVQTLVNLQSRDNARQESARVAREDARENLRAAIGRERDALARNDDDAAKAARDDIRKFRKAAQFKGV</sequence>
<organism evidence="2 3">
    <name type="scientific">Streptomyces vulcanius</name>
    <dbReference type="NCBI Taxonomy" id="1441876"/>
    <lineage>
        <taxon>Bacteria</taxon>
        <taxon>Bacillati</taxon>
        <taxon>Actinomycetota</taxon>
        <taxon>Actinomycetes</taxon>
        <taxon>Kitasatosporales</taxon>
        <taxon>Streptomycetaceae</taxon>
        <taxon>Streptomyces</taxon>
    </lineage>
</organism>
<keyword evidence="3" id="KW-1185">Reference proteome</keyword>
<gene>
    <name evidence="2" type="ORF">ACFPIH_02910</name>
</gene>